<reference evidence="2" key="1">
    <citation type="submission" date="2018-05" db="EMBL/GenBank/DDBJ databases">
        <authorList>
            <person name="Li X."/>
        </authorList>
    </citation>
    <scope>NUCLEOTIDE SEQUENCE [LARGE SCALE GENOMIC DNA]</scope>
    <source>
        <strain evidence="2">HKS-05</strain>
    </source>
</reference>
<accession>A0A328AXW1</accession>
<dbReference type="Proteomes" id="UP000249842">
    <property type="component" value="Unassembled WGS sequence"/>
</dbReference>
<dbReference type="AlphaFoldDB" id="A0A328AXW1"/>
<gene>
    <name evidence="1" type="ORF">DJ021_00785</name>
</gene>
<keyword evidence="2" id="KW-1185">Reference proteome</keyword>
<comment type="caution">
    <text evidence="1">The sequence shown here is derived from an EMBL/GenBank/DDBJ whole genome shotgun (WGS) entry which is preliminary data.</text>
</comment>
<dbReference type="InterPro" id="IPR009922">
    <property type="entry name" value="DUF1457"/>
</dbReference>
<proteinExistence type="predicted"/>
<evidence type="ECO:0000313" key="1">
    <source>
        <dbReference type="EMBL" id="RAK58434.1"/>
    </source>
</evidence>
<organism evidence="1 2">
    <name type="scientific">Phenylobacterium hankyongense</name>
    <dbReference type="NCBI Taxonomy" id="1813876"/>
    <lineage>
        <taxon>Bacteria</taxon>
        <taxon>Pseudomonadati</taxon>
        <taxon>Pseudomonadota</taxon>
        <taxon>Alphaproteobacteria</taxon>
        <taxon>Caulobacterales</taxon>
        <taxon>Caulobacteraceae</taxon>
        <taxon>Phenylobacterium</taxon>
    </lineage>
</organism>
<dbReference type="Pfam" id="PF07310">
    <property type="entry name" value="PAS_5"/>
    <property type="match status" value="1"/>
</dbReference>
<dbReference type="OrthoDB" id="8478628at2"/>
<evidence type="ECO:0000313" key="2">
    <source>
        <dbReference type="Proteomes" id="UP000249842"/>
    </source>
</evidence>
<dbReference type="EMBL" id="QFYP01000001">
    <property type="protein sequence ID" value="RAK58434.1"/>
    <property type="molecule type" value="Genomic_DNA"/>
</dbReference>
<dbReference type="RefSeq" id="WP_111455706.1">
    <property type="nucleotide sequence ID" value="NZ_QFYP01000001.1"/>
</dbReference>
<protein>
    <submittedName>
        <fullName evidence="1">PAS domain-containing protein</fullName>
    </submittedName>
</protein>
<name>A0A328AXW1_9CAUL</name>
<sequence length="181" mass="19937">MFHANTERLIEYWASRALPGRAPNRSAIQPADFRQLMPQTFILGREARGLYPVRLAGGLIAELHQLDLRGVNGLALWSERDRLRLQTALEEIRTRPEPLVAVAEVLTDGASLPMEVLFAPLTADDGGPDRYLGLYQPLSMVARLQGRAALELSVRSLRRPGAANEQAPRVRLAAIGGRLIA</sequence>
<dbReference type="PIRSF" id="PIRSF031878">
    <property type="entry name" value="UCP031878"/>
    <property type="match status" value="1"/>
</dbReference>